<evidence type="ECO:0000313" key="2">
    <source>
        <dbReference type="Proteomes" id="UP000596145"/>
    </source>
</evidence>
<accession>A0A7T4EF28</accession>
<dbReference type="Proteomes" id="UP000596145">
    <property type="component" value="Chromosome"/>
</dbReference>
<dbReference type="GeneID" id="92759518"/>
<name>A0A7T4EF28_9CORY</name>
<organism evidence="1 2">
    <name type="scientific">Corynebacterium glucuronolyticum</name>
    <dbReference type="NCBI Taxonomy" id="39791"/>
    <lineage>
        <taxon>Bacteria</taxon>
        <taxon>Bacillati</taxon>
        <taxon>Actinomycetota</taxon>
        <taxon>Actinomycetes</taxon>
        <taxon>Mycobacteriales</taxon>
        <taxon>Corynebacteriaceae</taxon>
        <taxon>Corynebacterium</taxon>
    </lineage>
</organism>
<evidence type="ECO:0000313" key="1">
    <source>
        <dbReference type="EMBL" id="QQB46211.1"/>
    </source>
</evidence>
<proteinExistence type="predicted"/>
<gene>
    <name evidence="1" type="ORF">I6I10_12320</name>
</gene>
<dbReference type="EMBL" id="CP066007">
    <property type="protein sequence ID" value="QQB46211.1"/>
    <property type="molecule type" value="Genomic_DNA"/>
</dbReference>
<dbReference type="RefSeq" id="WP_143336894.1">
    <property type="nucleotide sequence ID" value="NZ_CP066007.1"/>
</dbReference>
<reference evidence="1 2" key="1">
    <citation type="submission" date="2020-12" db="EMBL/GenBank/DDBJ databases">
        <title>FDA dAtabase for Regulatory Grade micrObial Sequences (FDA-ARGOS): Supporting development and validation of Infectious Disease Dx tests.</title>
        <authorList>
            <person name="Sproer C."/>
            <person name="Gronow S."/>
            <person name="Severitt S."/>
            <person name="Schroder I."/>
            <person name="Tallon L."/>
            <person name="Sadzewicz L."/>
            <person name="Zhao X."/>
            <person name="Boylan J."/>
            <person name="Ott S."/>
            <person name="Bowen H."/>
            <person name="Vavikolanu K."/>
            <person name="Mehta A."/>
            <person name="Aluvathingal J."/>
            <person name="Nadendla S."/>
            <person name="Lowell S."/>
            <person name="Myers T."/>
            <person name="Yan Y."/>
            <person name="Sichtig H."/>
        </authorList>
    </citation>
    <scope>NUCLEOTIDE SEQUENCE [LARGE SCALE GENOMIC DNA]</scope>
    <source>
        <strain evidence="1 2">FDAARGOS_1053</strain>
    </source>
</reference>
<dbReference type="AlphaFoldDB" id="A0A7T4EF28"/>
<protein>
    <submittedName>
        <fullName evidence="1">Uncharacterized protein</fullName>
    </submittedName>
</protein>
<sequence>MKLALEPPVFGWAACLADDLGVPLRVPRRLDLRAAWMVRHRSELCAREWAPTALDELVEPVRMLRDAVEATPVEKLLKKHRIEH</sequence>